<keyword evidence="7" id="KW-1185">Reference proteome</keyword>
<feature type="compositionally biased region" description="Low complexity" evidence="3">
    <location>
        <begin position="1"/>
        <end position="22"/>
    </location>
</feature>
<sequence length="771" mass="87182">MSAPSTSRKPSSRPTTNPSSKPHAIAVNSTVAPTRTPKLNSLSSSPAAAHRISPGPSGRLKAPISSSSSTPAHLVQPSPACHAYSSSSSTHTLMRGASKVPQKSNEQPSTSTLPQQVSIHYPQEWKATAAQVRQGDPLMDAFRRKLPLAPVLERSRIWDDANNNKVYPPGSRERFNSVDAVDGDGEDNFLPLPNKKVWEFELTYSSVPKCILSLEQHLNCRLPQKEIVQEAWVYLHSILSVVGSMDCRLAEAGVVDTGKYSIAKSALGILVGLFKQILEYGLYRDGLADEIGSQARALYRSLLPLFFLHKRYLKINKPLPALPPDTHLPVDPFADVDDSIEDEIVTEDVYYKRVSTLYFRADAVIPTYDPKKDAQDGLVFDKENRIKSAPLKTLILVLTSKKGSEDRDLATVVLTSFRFFSSSEAFFNELVERYEESARRVPSRRYARQMEPDCARVLALLTAWLCQYWQPHFDRPVLDEICAFVEKTRKSAVAPLNVVAILRERVKVLYNTTHDTALEARLDKIVEYQKTHQSSQNPPVTRFQFPETYSRNRLKQLLMFDTNDGREEFARQLTVMFSHLFRRVNPEDLVNLWWHYGTDRIGEEIKDIPSALELWAIIDHHNQLTQFVVRSIHDTRDPNEFSRAMTFWFNVCEACKMHRNFVAANAIHSGFINCSITRLKRHISQLPRSAKLLFQQLDDFFHPSRINATQNAILKGDTVQATLPIPAHLTGNIIREKEGSKMVQDKMLACYRIIATTIKGKLAQSTPLHKQ</sequence>
<dbReference type="InterPro" id="IPR000651">
    <property type="entry name" value="Ras-like_Gua-exchang_fac_N"/>
</dbReference>
<name>A0A9W8MW23_9AGAR</name>
<feature type="region of interest" description="Disordered" evidence="3">
    <location>
        <begin position="1"/>
        <end position="116"/>
    </location>
</feature>
<feature type="compositionally biased region" description="Polar residues" evidence="3">
    <location>
        <begin position="101"/>
        <end position="116"/>
    </location>
</feature>
<accession>A0A9W8MW23</accession>
<feature type="compositionally biased region" description="Polar residues" evidence="3">
    <location>
        <begin position="27"/>
        <end position="46"/>
    </location>
</feature>
<dbReference type="Gene3D" id="1.20.870.10">
    <property type="entry name" value="Son of sevenless (SoS) protein Chain: S domain 1"/>
    <property type="match status" value="1"/>
</dbReference>
<dbReference type="GO" id="GO:0005085">
    <property type="term" value="F:guanyl-nucleotide exchange factor activity"/>
    <property type="evidence" value="ECO:0007669"/>
    <property type="project" value="UniProtKB-KW"/>
</dbReference>
<dbReference type="InterPro" id="IPR023578">
    <property type="entry name" value="Ras_GEF_dom_sf"/>
</dbReference>
<organism evidence="6 7">
    <name type="scientific">Agrocybe chaxingu</name>
    <dbReference type="NCBI Taxonomy" id="84603"/>
    <lineage>
        <taxon>Eukaryota</taxon>
        <taxon>Fungi</taxon>
        <taxon>Dikarya</taxon>
        <taxon>Basidiomycota</taxon>
        <taxon>Agaricomycotina</taxon>
        <taxon>Agaricomycetes</taxon>
        <taxon>Agaricomycetidae</taxon>
        <taxon>Agaricales</taxon>
        <taxon>Agaricineae</taxon>
        <taxon>Strophariaceae</taxon>
        <taxon>Agrocybe</taxon>
    </lineage>
</organism>
<evidence type="ECO:0000256" key="2">
    <source>
        <dbReference type="PROSITE-ProRule" id="PRU00168"/>
    </source>
</evidence>
<dbReference type="GO" id="GO:0007264">
    <property type="term" value="P:small GTPase-mediated signal transduction"/>
    <property type="evidence" value="ECO:0007669"/>
    <property type="project" value="InterPro"/>
</dbReference>
<dbReference type="SUPFAM" id="SSF48366">
    <property type="entry name" value="Ras GEF"/>
    <property type="match status" value="1"/>
</dbReference>
<evidence type="ECO:0000313" key="7">
    <source>
        <dbReference type="Proteomes" id="UP001148786"/>
    </source>
</evidence>
<dbReference type="SMART" id="SM00229">
    <property type="entry name" value="RasGEFN"/>
    <property type="match status" value="1"/>
</dbReference>
<dbReference type="PROSITE" id="PS50212">
    <property type="entry name" value="RASGEF_NTER"/>
    <property type="match status" value="1"/>
</dbReference>
<proteinExistence type="predicted"/>
<feature type="domain" description="Ras-GEF" evidence="4">
    <location>
        <begin position="565"/>
        <end position="771"/>
    </location>
</feature>
<dbReference type="Proteomes" id="UP001148786">
    <property type="component" value="Unassembled WGS sequence"/>
</dbReference>
<dbReference type="EMBL" id="JANKHO010000753">
    <property type="protein sequence ID" value="KAJ3506562.1"/>
    <property type="molecule type" value="Genomic_DNA"/>
</dbReference>
<reference evidence="6" key="1">
    <citation type="submission" date="2022-07" db="EMBL/GenBank/DDBJ databases">
        <title>Genome Sequence of Agrocybe chaxingu.</title>
        <authorList>
            <person name="Buettner E."/>
        </authorList>
    </citation>
    <scope>NUCLEOTIDE SEQUENCE</scope>
    <source>
        <strain evidence="6">MP-N11</strain>
    </source>
</reference>
<evidence type="ECO:0000256" key="1">
    <source>
        <dbReference type="ARBA" id="ARBA00022658"/>
    </source>
</evidence>
<protein>
    <recommendedName>
        <fullName evidence="8">Ras GEF</fullName>
    </recommendedName>
</protein>
<evidence type="ECO:0008006" key="8">
    <source>
        <dbReference type="Google" id="ProtNLM"/>
    </source>
</evidence>
<dbReference type="OrthoDB" id="546434at2759"/>
<comment type="caution">
    <text evidence="6">The sequence shown here is derived from an EMBL/GenBank/DDBJ whole genome shotgun (WGS) entry which is preliminary data.</text>
</comment>
<evidence type="ECO:0000313" key="6">
    <source>
        <dbReference type="EMBL" id="KAJ3506562.1"/>
    </source>
</evidence>
<evidence type="ECO:0000259" key="4">
    <source>
        <dbReference type="PROSITE" id="PS50009"/>
    </source>
</evidence>
<evidence type="ECO:0000256" key="3">
    <source>
        <dbReference type="SAM" id="MobiDB-lite"/>
    </source>
</evidence>
<dbReference type="PROSITE" id="PS50009">
    <property type="entry name" value="RASGEF_CAT"/>
    <property type="match status" value="1"/>
</dbReference>
<gene>
    <name evidence="6" type="ORF">NLJ89_g6800</name>
</gene>
<evidence type="ECO:0000259" key="5">
    <source>
        <dbReference type="PROSITE" id="PS50212"/>
    </source>
</evidence>
<dbReference type="Gene3D" id="1.10.840.10">
    <property type="entry name" value="Ras guanine-nucleotide exchange factors catalytic domain"/>
    <property type="match status" value="1"/>
</dbReference>
<dbReference type="PANTHER" id="PTHR23113:SF99">
    <property type="entry name" value="RASGEF DOMAIN-CONTAINING PROTEIN"/>
    <property type="match status" value="1"/>
</dbReference>
<feature type="domain" description="N-terminal Ras-GEF" evidence="5">
    <location>
        <begin position="382"/>
        <end position="510"/>
    </location>
</feature>
<dbReference type="InterPro" id="IPR008937">
    <property type="entry name" value="Ras-like_GEF"/>
</dbReference>
<dbReference type="Pfam" id="PF00617">
    <property type="entry name" value="RasGEF"/>
    <property type="match status" value="1"/>
</dbReference>
<dbReference type="AlphaFoldDB" id="A0A9W8MW23"/>
<dbReference type="Pfam" id="PF00618">
    <property type="entry name" value="RasGEF_N"/>
    <property type="match status" value="1"/>
</dbReference>
<dbReference type="SMART" id="SM00147">
    <property type="entry name" value="RasGEF"/>
    <property type="match status" value="1"/>
</dbReference>
<dbReference type="InterPro" id="IPR001895">
    <property type="entry name" value="RASGEF_cat_dom"/>
</dbReference>
<dbReference type="InterPro" id="IPR036964">
    <property type="entry name" value="RASGEF_cat_dom_sf"/>
</dbReference>
<dbReference type="PANTHER" id="PTHR23113">
    <property type="entry name" value="GUANINE NUCLEOTIDE EXCHANGE FACTOR"/>
    <property type="match status" value="1"/>
</dbReference>
<keyword evidence="1 2" id="KW-0344">Guanine-nucleotide releasing factor</keyword>